<dbReference type="Pfam" id="PF02996">
    <property type="entry name" value="Prefoldin"/>
    <property type="match status" value="1"/>
</dbReference>
<name>A0A182QIK4_9DIPT</name>
<dbReference type="Gene3D" id="1.10.287.370">
    <property type="match status" value="1"/>
</dbReference>
<dbReference type="EMBL" id="AXCN02000593">
    <property type="status" value="NOT_ANNOTATED_CDS"/>
    <property type="molecule type" value="Genomic_DNA"/>
</dbReference>
<keyword evidence="6" id="KW-1185">Reference proteome</keyword>
<feature type="region of interest" description="Disordered" evidence="4">
    <location>
        <begin position="152"/>
        <end position="184"/>
    </location>
</feature>
<dbReference type="GO" id="GO:0005634">
    <property type="term" value="C:nucleus"/>
    <property type="evidence" value="ECO:0007669"/>
    <property type="project" value="UniProtKB-SubCell"/>
</dbReference>
<dbReference type="CDD" id="cd23159">
    <property type="entry name" value="Prefoldin_URI1"/>
    <property type="match status" value="1"/>
</dbReference>
<reference evidence="6" key="1">
    <citation type="submission" date="2014-01" db="EMBL/GenBank/DDBJ databases">
        <title>The Genome Sequence of Anopheles farauti FAR1 (V2).</title>
        <authorList>
            <consortium name="The Broad Institute Genomics Platform"/>
            <person name="Neafsey D.E."/>
            <person name="Besansky N."/>
            <person name="Howell P."/>
            <person name="Walton C."/>
            <person name="Young S.K."/>
            <person name="Zeng Q."/>
            <person name="Gargeya S."/>
            <person name="Fitzgerald M."/>
            <person name="Haas B."/>
            <person name="Abouelleil A."/>
            <person name="Allen A.W."/>
            <person name="Alvarado L."/>
            <person name="Arachchi H.M."/>
            <person name="Berlin A.M."/>
            <person name="Chapman S.B."/>
            <person name="Gainer-Dewar J."/>
            <person name="Goldberg J."/>
            <person name="Griggs A."/>
            <person name="Gujja S."/>
            <person name="Hansen M."/>
            <person name="Howarth C."/>
            <person name="Imamovic A."/>
            <person name="Ireland A."/>
            <person name="Larimer J."/>
            <person name="McCowan C."/>
            <person name="Murphy C."/>
            <person name="Pearson M."/>
            <person name="Poon T.W."/>
            <person name="Priest M."/>
            <person name="Roberts A."/>
            <person name="Saif S."/>
            <person name="Shea T."/>
            <person name="Sisk P."/>
            <person name="Sykes S."/>
            <person name="Wortman J."/>
            <person name="Nusbaum C."/>
            <person name="Birren B."/>
        </authorList>
    </citation>
    <scope>NUCLEOTIDE SEQUENCE [LARGE SCALE GENOMIC DNA]</scope>
    <source>
        <strain evidence="6">FAR1</strain>
    </source>
</reference>
<feature type="region of interest" description="Disordered" evidence="4">
    <location>
        <begin position="228"/>
        <end position="291"/>
    </location>
</feature>
<evidence type="ECO:0000313" key="5">
    <source>
        <dbReference type="EnsemblMetazoa" id="AFAF010921-PA"/>
    </source>
</evidence>
<evidence type="ECO:0000256" key="3">
    <source>
        <dbReference type="ARBA" id="ARBA00038295"/>
    </source>
</evidence>
<dbReference type="SUPFAM" id="SSF46579">
    <property type="entry name" value="Prefoldin"/>
    <property type="match status" value="1"/>
</dbReference>
<evidence type="ECO:0000256" key="2">
    <source>
        <dbReference type="ARBA" id="ARBA00023242"/>
    </source>
</evidence>
<dbReference type="GO" id="GO:0019212">
    <property type="term" value="F:phosphatase inhibitor activity"/>
    <property type="evidence" value="ECO:0007669"/>
    <property type="project" value="TreeGrafter"/>
</dbReference>
<dbReference type="PANTHER" id="PTHR15111:SF0">
    <property type="entry name" value="UNCONVENTIONAL PREFOLDIN RPB5 INTERACTOR 1"/>
    <property type="match status" value="1"/>
</dbReference>
<accession>A0A182QIK4</accession>
<dbReference type="InterPro" id="IPR004127">
    <property type="entry name" value="Prefoldin_subunit_alpha"/>
</dbReference>
<dbReference type="InterPro" id="IPR009053">
    <property type="entry name" value="Prefoldin"/>
</dbReference>
<dbReference type="AlphaFoldDB" id="A0A182QIK4"/>
<organism evidence="5 6">
    <name type="scientific">Anopheles farauti</name>
    <dbReference type="NCBI Taxonomy" id="69004"/>
    <lineage>
        <taxon>Eukaryota</taxon>
        <taxon>Metazoa</taxon>
        <taxon>Ecdysozoa</taxon>
        <taxon>Arthropoda</taxon>
        <taxon>Hexapoda</taxon>
        <taxon>Insecta</taxon>
        <taxon>Pterygota</taxon>
        <taxon>Neoptera</taxon>
        <taxon>Endopterygota</taxon>
        <taxon>Diptera</taxon>
        <taxon>Nematocera</taxon>
        <taxon>Culicoidea</taxon>
        <taxon>Culicidae</taxon>
        <taxon>Anophelinae</taxon>
        <taxon>Anopheles</taxon>
    </lineage>
</organism>
<evidence type="ECO:0000313" key="6">
    <source>
        <dbReference type="Proteomes" id="UP000075886"/>
    </source>
</evidence>
<feature type="compositionally biased region" description="Basic residues" evidence="4">
    <location>
        <begin position="525"/>
        <end position="534"/>
    </location>
</feature>
<feature type="compositionally biased region" description="Basic and acidic residues" evidence="4">
    <location>
        <begin position="152"/>
        <end position="173"/>
    </location>
</feature>
<dbReference type="GO" id="GO:0003714">
    <property type="term" value="F:transcription corepressor activity"/>
    <property type="evidence" value="ECO:0007669"/>
    <property type="project" value="TreeGrafter"/>
</dbReference>
<reference evidence="5" key="2">
    <citation type="submission" date="2020-05" db="UniProtKB">
        <authorList>
            <consortium name="EnsemblMetazoa"/>
        </authorList>
    </citation>
    <scope>IDENTIFICATION</scope>
    <source>
        <strain evidence="5">FAR1</strain>
    </source>
</reference>
<keyword evidence="2" id="KW-0539">Nucleus</keyword>
<dbReference type="VEuPathDB" id="VectorBase:AFAF010921"/>
<dbReference type="InterPro" id="IPR052255">
    <property type="entry name" value="RNA_pol_II_subunit5-mediator"/>
</dbReference>
<feature type="region of interest" description="Disordered" evidence="4">
    <location>
        <begin position="450"/>
        <end position="534"/>
    </location>
</feature>
<feature type="compositionally biased region" description="Acidic residues" evidence="4">
    <location>
        <begin position="272"/>
        <end position="291"/>
    </location>
</feature>
<dbReference type="PANTHER" id="PTHR15111">
    <property type="entry name" value="RNA POLYMERASE II SUBUNIT 5-MEDIATING PROTEIN NNX3"/>
    <property type="match status" value="1"/>
</dbReference>
<feature type="region of interest" description="Disordered" evidence="4">
    <location>
        <begin position="358"/>
        <end position="380"/>
    </location>
</feature>
<proteinExistence type="inferred from homology"/>
<evidence type="ECO:0000256" key="4">
    <source>
        <dbReference type="SAM" id="MobiDB-lite"/>
    </source>
</evidence>
<comment type="subcellular location">
    <subcellularLocation>
        <location evidence="1">Nucleus</location>
    </subcellularLocation>
</comment>
<dbReference type="EnsemblMetazoa" id="AFAF010921-RA">
    <property type="protein sequence ID" value="AFAF010921-PA"/>
    <property type="gene ID" value="AFAF010921"/>
</dbReference>
<dbReference type="STRING" id="69004.A0A182QIK4"/>
<dbReference type="Proteomes" id="UP000075886">
    <property type="component" value="Unassembled WGS sequence"/>
</dbReference>
<comment type="similarity">
    <text evidence="3">Belongs to the RNA polymerase II subunit 5-mediating protein family.</text>
</comment>
<evidence type="ECO:0000256" key="1">
    <source>
        <dbReference type="ARBA" id="ARBA00004123"/>
    </source>
</evidence>
<dbReference type="GO" id="GO:0000122">
    <property type="term" value="P:negative regulation of transcription by RNA polymerase II"/>
    <property type="evidence" value="ECO:0007669"/>
    <property type="project" value="TreeGrafter"/>
</dbReference>
<sequence length="534" mass="61169">MEKPVNDQNHLYSKTYYDALRTNEAETARWTAYRQEHVELKENLRMYQKSPRADIMIPMGSKALLPGQLYHTGEVMVSHGCGYFSECSTEQAQLIADHRIRVADELLLKYERERTLYSDKLEVPLASEAFAGGNGGQEIIEEYDEEREKRWREDHRRRVRESKQREAKARAAERTAANEMSDSELFAKLEEMELLEELEHEMDQLELAPGEDDDDQLGRLMRGEISLKERKRTAHKQTERNSVELESVSNVQRDPVSGGVNQREDANPAVEPEVETTDDDGEGEGDDEDDDVTGEFLELLNETKNYTKKAKIKALRAKLEDVRQRLYQNSIDIVQKVDLYQMHDELEEALDFLLSSSEFEPSEDSTQSDLGPSQAADPKKVVQFAERDQIKLIQNRHQLPERGEAPRAKNTLFLPIVHSWREDSPNDRKCDEIYSPSDIYRQFLVQEMSSRGSPQSILKNNKSNRSNFHSPSETSAPVQPASRKEEVTIPLPDVLGEVVEHSSTSVPDAPGESSVAALPGWEKKKVSRFKQRRH</sequence>
<dbReference type="GO" id="GO:0003682">
    <property type="term" value="F:chromatin binding"/>
    <property type="evidence" value="ECO:0007669"/>
    <property type="project" value="TreeGrafter"/>
</dbReference>
<feature type="compositionally biased region" description="Polar residues" evidence="4">
    <location>
        <begin position="450"/>
        <end position="477"/>
    </location>
</feature>
<protein>
    <submittedName>
        <fullName evidence="5">Uncharacterized protein</fullName>
    </submittedName>
</protein>